<protein>
    <submittedName>
        <fullName evidence="1">Uncharacterized protein</fullName>
    </submittedName>
</protein>
<gene>
    <name evidence="1" type="ORF">Agub_g7215</name>
</gene>
<name>A0AAD3HM62_9CHLO</name>
<sequence>VRECSCGEDGAGGELEEAAGMREGVAVCRLAWEEPLPPGGLRADVVVASDVLYDPEVVPVFVSLLGRLLGRRGGAREAEQEGGGSAGEAQEAYVASLLRNPATMELFLRTAAESGLKVEAMDGWNDTVRFHHVPALDDPTTAGRILLHRITAQ</sequence>
<dbReference type="InterPro" id="IPR019410">
    <property type="entry name" value="Methyltransf_16"/>
</dbReference>
<dbReference type="AlphaFoldDB" id="A0AAD3HM62"/>
<dbReference type="Pfam" id="PF10294">
    <property type="entry name" value="Methyltransf_16"/>
    <property type="match status" value="1"/>
</dbReference>
<evidence type="ECO:0000313" key="1">
    <source>
        <dbReference type="EMBL" id="GFR45847.1"/>
    </source>
</evidence>
<feature type="non-terminal residue" evidence="1">
    <location>
        <position position="1"/>
    </location>
</feature>
<proteinExistence type="predicted"/>
<dbReference type="InterPro" id="IPR029063">
    <property type="entry name" value="SAM-dependent_MTases_sf"/>
</dbReference>
<organism evidence="1 2">
    <name type="scientific">Astrephomene gubernaculifera</name>
    <dbReference type="NCBI Taxonomy" id="47775"/>
    <lineage>
        <taxon>Eukaryota</taxon>
        <taxon>Viridiplantae</taxon>
        <taxon>Chlorophyta</taxon>
        <taxon>core chlorophytes</taxon>
        <taxon>Chlorophyceae</taxon>
        <taxon>CS clade</taxon>
        <taxon>Chlamydomonadales</taxon>
        <taxon>Astrephomenaceae</taxon>
        <taxon>Astrephomene</taxon>
    </lineage>
</organism>
<comment type="caution">
    <text evidence="1">The sequence shown here is derived from an EMBL/GenBank/DDBJ whole genome shotgun (WGS) entry which is preliminary data.</text>
</comment>
<keyword evidence="2" id="KW-1185">Reference proteome</keyword>
<dbReference type="Proteomes" id="UP001054857">
    <property type="component" value="Unassembled WGS sequence"/>
</dbReference>
<evidence type="ECO:0000313" key="2">
    <source>
        <dbReference type="Proteomes" id="UP001054857"/>
    </source>
</evidence>
<dbReference type="Gene3D" id="3.40.50.150">
    <property type="entry name" value="Vaccinia Virus protein VP39"/>
    <property type="match status" value="1"/>
</dbReference>
<dbReference type="EMBL" id="BMAR01000011">
    <property type="protein sequence ID" value="GFR45847.1"/>
    <property type="molecule type" value="Genomic_DNA"/>
</dbReference>
<reference evidence="1 2" key="1">
    <citation type="journal article" date="2021" name="Sci. Rep.">
        <title>Genome sequencing of the multicellular alga Astrephomene provides insights into convergent evolution of germ-soma differentiation.</title>
        <authorList>
            <person name="Yamashita S."/>
            <person name="Yamamoto K."/>
            <person name="Matsuzaki R."/>
            <person name="Suzuki S."/>
            <person name="Yamaguchi H."/>
            <person name="Hirooka S."/>
            <person name="Minakuchi Y."/>
            <person name="Miyagishima S."/>
            <person name="Kawachi M."/>
            <person name="Toyoda A."/>
            <person name="Nozaki H."/>
        </authorList>
    </citation>
    <scope>NUCLEOTIDE SEQUENCE [LARGE SCALE GENOMIC DNA]</scope>
    <source>
        <strain evidence="1 2">NIES-4017</strain>
    </source>
</reference>
<accession>A0AAD3HM62</accession>